<dbReference type="CDD" id="cd14978">
    <property type="entry name" value="7tmA_FMRFamide_R-like"/>
    <property type="match status" value="1"/>
</dbReference>
<accession>A0A182FCW4</accession>
<dbReference type="RefSeq" id="XP_035788645.1">
    <property type="nucleotide sequence ID" value="XM_035932752.1"/>
</dbReference>
<dbReference type="RefSeq" id="XP_035788646.1">
    <property type="nucleotide sequence ID" value="XM_035932753.1"/>
</dbReference>
<dbReference type="RefSeq" id="XP_035788647.1">
    <property type="nucleotide sequence ID" value="XM_035932754.1"/>
</dbReference>
<dbReference type="GO" id="GO:0005886">
    <property type="term" value="C:plasma membrane"/>
    <property type="evidence" value="ECO:0007669"/>
    <property type="project" value="TreeGrafter"/>
</dbReference>
<evidence type="ECO:0000256" key="4">
    <source>
        <dbReference type="ARBA" id="ARBA00022989"/>
    </source>
</evidence>
<dbReference type="SUPFAM" id="SSF81321">
    <property type="entry name" value="Family A G protein-coupled receptor-like"/>
    <property type="match status" value="1"/>
</dbReference>
<keyword evidence="5" id="KW-0472">Membrane</keyword>
<dbReference type="VEuPathDB" id="VectorBase:AALB20_026409"/>
<dbReference type="PANTHER" id="PTHR46273">
    <property type="entry name" value="MYOSUPPRESSIN RECEPTOR 1, ISOFORM B-RELATED"/>
    <property type="match status" value="1"/>
</dbReference>
<comment type="similarity">
    <text evidence="2">Belongs to the G-protein coupled receptor 1 family.</text>
</comment>
<sequence length="432" mass="48016">MSSTELGEFVINVTDGPPLDGSTIGGSGNLTTATATATAQLLYCGKALDDFHTSYAKVHGMVCLLVCIFGSIANTLNIVVLTRREMRSPTNAILTGLAIADLLVMLDYMPYAVNSVPYLRLSREQRLTYGWAWYIMFHSIFAQICHTISIWLTVTLAIWRYIAVAYPQRNRQWCDMSKTLAAIFSSYIVCPFLAIPIYLSFSIQSNVELLGSDGNLLLRDTNDTGRNVTLFRLGTSQLVRDNPTLLNVNFWIYSVVFKLIPCIALTILSLRLIGALLEAKQRRSQLTGTATGMKQIVDGRVVDAAKGSKQSDKEKQTDRTTRMLLAVLLLFLITEFPQGILGLLSAVLDKSFFFNCYLKLGDVMDVLALVNSAINFILYCSMSRQFRSTFSDLFRPRFLDRWMAVPQAEDGEGGEGGRGRHQDGATTQITQI</sequence>
<dbReference type="RefSeq" id="XP_035788642.1">
    <property type="nucleotide sequence ID" value="XM_035932749.1"/>
</dbReference>
<dbReference type="VEuPathDB" id="VectorBase:AALB004350"/>
<dbReference type="RefSeq" id="XP_035788643.1">
    <property type="nucleotide sequence ID" value="XM_035932750.1"/>
</dbReference>
<dbReference type="PANTHER" id="PTHR46273:SF15">
    <property type="entry name" value="MYOSUPPRESSIN RECEPTOR 1, ISOFORM B-RELATED"/>
    <property type="match status" value="1"/>
</dbReference>
<dbReference type="RefSeq" id="XP_035788644.1">
    <property type="nucleotide sequence ID" value="XM_035932751.1"/>
</dbReference>
<dbReference type="STRING" id="7167.A0A182FCW4"/>
<dbReference type="AlphaFoldDB" id="A0A182FCW4"/>
<dbReference type="InterPro" id="IPR000276">
    <property type="entry name" value="GPCR_Rhodpsn"/>
</dbReference>
<reference evidence="7" key="2">
    <citation type="submission" date="2022-08" db="UniProtKB">
        <authorList>
            <consortium name="EnsemblMetazoa"/>
        </authorList>
    </citation>
    <scope>IDENTIFICATION</scope>
    <source>
        <strain evidence="7">STECLA/ALBI9_A</strain>
    </source>
</reference>
<dbReference type="Gene3D" id="1.20.1070.10">
    <property type="entry name" value="Rhodopsin 7-helix transmembrane proteins"/>
    <property type="match status" value="1"/>
</dbReference>
<comment type="subcellular location">
    <subcellularLocation>
        <location evidence="1">Membrane</location>
    </subcellularLocation>
</comment>
<feature type="domain" description="G-protein coupled receptors family 1 profile" evidence="6">
    <location>
        <begin position="73"/>
        <end position="379"/>
    </location>
</feature>
<name>A0A182FCW4_ANOAL</name>
<evidence type="ECO:0000313" key="8">
    <source>
        <dbReference type="Proteomes" id="UP000069272"/>
    </source>
</evidence>
<dbReference type="OrthoDB" id="5864054at2759"/>
<evidence type="ECO:0000256" key="1">
    <source>
        <dbReference type="ARBA" id="ARBA00004370"/>
    </source>
</evidence>
<dbReference type="PRINTS" id="PR00237">
    <property type="entry name" value="GPCRRHODOPSN"/>
</dbReference>
<dbReference type="GeneID" id="118464958"/>
<dbReference type="Pfam" id="PF10324">
    <property type="entry name" value="7TM_GPCR_Srw"/>
    <property type="match status" value="1"/>
</dbReference>
<evidence type="ECO:0000256" key="2">
    <source>
        <dbReference type="ARBA" id="ARBA00010663"/>
    </source>
</evidence>
<protein>
    <recommendedName>
        <fullName evidence="6">G-protein coupled receptors family 1 profile domain-containing protein</fullName>
    </recommendedName>
</protein>
<evidence type="ECO:0000256" key="5">
    <source>
        <dbReference type="ARBA" id="ARBA00023136"/>
    </source>
</evidence>
<keyword evidence="8" id="KW-1185">Reference proteome</keyword>
<dbReference type="EnsemblMetazoa" id="AALB004350-RA">
    <property type="protein sequence ID" value="AALB004350-PA"/>
    <property type="gene ID" value="AALB004350"/>
</dbReference>
<organism evidence="7 8">
    <name type="scientific">Anopheles albimanus</name>
    <name type="common">New world malaria mosquito</name>
    <dbReference type="NCBI Taxonomy" id="7167"/>
    <lineage>
        <taxon>Eukaryota</taxon>
        <taxon>Metazoa</taxon>
        <taxon>Ecdysozoa</taxon>
        <taxon>Arthropoda</taxon>
        <taxon>Hexapoda</taxon>
        <taxon>Insecta</taxon>
        <taxon>Pterygota</taxon>
        <taxon>Neoptera</taxon>
        <taxon>Endopterygota</taxon>
        <taxon>Diptera</taxon>
        <taxon>Nematocera</taxon>
        <taxon>Culicoidea</taxon>
        <taxon>Culicidae</taxon>
        <taxon>Anophelinae</taxon>
        <taxon>Anopheles</taxon>
    </lineage>
</organism>
<dbReference type="InterPro" id="IPR053219">
    <property type="entry name" value="GPCR_Dmsr-1"/>
</dbReference>
<dbReference type="Proteomes" id="UP000069272">
    <property type="component" value="Chromosome 3L"/>
</dbReference>
<dbReference type="InterPro" id="IPR017452">
    <property type="entry name" value="GPCR_Rhodpsn_7TM"/>
</dbReference>
<evidence type="ECO:0000259" key="6">
    <source>
        <dbReference type="PROSITE" id="PS50262"/>
    </source>
</evidence>
<evidence type="ECO:0000256" key="3">
    <source>
        <dbReference type="ARBA" id="ARBA00022692"/>
    </source>
</evidence>
<keyword evidence="3" id="KW-0812">Transmembrane</keyword>
<reference evidence="7 8" key="1">
    <citation type="journal article" date="2017" name="G3 (Bethesda)">
        <title>The Physical Genome Mapping of Anopheles albimanus Corrected Scaffold Misassemblies and Identified Interarm Rearrangements in Genus Anopheles.</title>
        <authorList>
            <person name="Artemov G.N."/>
            <person name="Peery A.N."/>
            <person name="Jiang X."/>
            <person name="Tu Z."/>
            <person name="Stegniy V.N."/>
            <person name="Sharakhova M.V."/>
            <person name="Sharakhov I.V."/>
        </authorList>
    </citation>
    <scope>NUCLEOTIDE SEQUENCE [LARGE SCALE GENOMIC DNA]</scope>
    <source>
        <strain evidence="7 8">ALBI9_A</strain>
    </source>
</reference>
<dbReference type="GO" id="GO:0008528">
    <property type="term" value="F:G protein-coupled peptide receptor activity"/>
    <property type="evidence" value="ECO:0007669"/>
    <property type="project" value="InterPro"/>
</dbReference>
<dbReference type="PROSITE" id="PS50262">
    <property type="entry name" value="G_PROTEIN_RECEP_F1_2"/>
    <property type="match status" value="1"/>
</dbReference>
<evidence type="ECO:0000313" key="7">
    <source>
        <dbReference type="EnsemblMetazoa" id="AALB004350-PA"/>
    </source>
</evidence>
<keyword evidence="4" id="KW-1133">Transmembrane helix</keyword>
<dbReference type="KEGG" id="aali:118464958"/>
<proteinExistence type="inferred from homology"/>
<dbReference type="InterPro" id="IPR019427">
    <property type="entry name" value="7TM_GPCR_serpentine_rcpt_Srw"/>
</dbReference>